<reference evidence="2 3" key="1">
    <citation type="journal article" date="2016" name="Front. Microbiol.">
        <title>Genome and transcriptome sequences reveal the specific parasitism of the nematophagous Purpureocillium lilacinum 36-1.</title>
        <authorList>
            <person name="Xie J."/>
            <person name="Li S."/>
            <person name="Mo C."/>
            <person name="Xiao X."/>
            <person name="Peng D."/>
            <person name="Wang G."/>
            <person name="Xiao Y."/>
        </authorList>
    </citation>
    <scope>NUCLEOTIDE SEQUENCE [LARGE SCALE GENOMIC DNA]</scope>
    <source>
        <strain evidence="2 3">36-1</strain>
    </source>
</reference>
<organism evidence="2 3">
    <name type="scientific">Purpureocillium lilacinum</name>
    <name type="common">Paecilomyces lilacinus</name>
    <dbReference type="NCBI Taxonomy" id="33203"/>
    <lineage>
        <taxon>Eukaryota</taxon>
        <taxon>Fungi</taxon>
        <taxon>Dikarya</taxon>
        <taxon>Ascomycota</taxon>
        <taxon>Pezizomycotina</taxon>
        <taxon>Sordariomycetes</taxon>
        <taxon>Hypocreomycetidae</taxon>
        <taxon>Hypocreales</taxon>
        <taxon>Ophiocordycipitaceae</taxon>
        <taxon>Purpureocillium</taxon>
    </lineage>
</organism>
<evidence type="ECO:0000313" key="2">
    <source>
        <dbReference type="EMBL" id="PWI72492.1"/>
    </source>
</evidence>
<evidence type="ECO:0000313" key="3">
    <source>
        <dbReference type="Proteomes" id="UP000245956"/>
    </source>
</evidence>
<protein>
    <submittedName>
        <fullName evidence="2">Uncharacterized protein</fullName>
    </submittedName>
</protein>
<accession>A0A2U3EDD3</accession>
<dbReference type="Proteomes" id="UP000245956">
    <property type="component" value="Unassembled WGS sequence"/>
</dbReference>
<proteinExistence type="predicted"/>
<feature type="compositionally biased region" description="Polar residues" evidence="1">
    <location>
        <begin position="199"/>
        <end position="222"/>
    </location>
</feature>
<sequence length="477" mass="51050">MRDPCKCLTRTAIIPHVLPGSYPVSHTSTHKPQKRPRFVESTSGTAPERASTRHSWSAGRIRGWLSAPPPWPLGAASECWRLGSGDHGFRASVRRRAVAGGFKTATGEFLPAGVPAIQRRELPAQYNPLVPGQTPMDGNGARPLLQSLRRALARMHVQVYCENSAHVPRAKHRGNNLGKASFIRMPPAVLRLCHDRSARSTTTNSRFGRFETASTPEASHNPQIKLRLSSMPVPRHPTRSHAAPRGDQGSPRRVPHGTGEYPHAQNRLPLSPAHRLVRFSAWAATLSGRGSPSCLGFLGAPLWTGAPRSSSCTPVSCLATPPPNPHPNPLSRSSSHCVDAWSAMTTITTVYLPDGAIGSAVVELFSSAPRKPAAGAKLPCWTRACAHALTPSSPSPWLKCDACMYFAVPGPGPPRPPCLSPPPCTCSALPGAQLGSRCAAMRLDARPKWVGDLLAWPCSQAMAKFGSASENARTVGK</sequence>
<name>A0A2U3EDD3_PURLI</name>
<comment type="caution">
    <text evidence="2">The sequence shown here is derived from an EMBL/GenBank/DDBJ whole genome shotgun (WGS) entry which is preliminary data.</text>
</comment>
<dbReference type="AlphaFoldDB" id="A0A2U3EDD3"/>
<dbReference type="EMBL" id="LCWV01000006">
    <property type="protein sequence ID" value="PWI72492.1"/>
    <property type="molecule type" value="Genomic_DNA"/>
</dbReference>
<gene>
    <name evidence="2" type="ORF">PCL_11115</name>
</gene>
<feature type="region of interest" description="Disordered" evidence="1">
    <location>
        <begin position="196"/>
        <end position="268"/>
    </location>
</feature>
<feature type="region of interest" description="Disordered" evidence="1">
    <location>
        <begin position="21"/>
        <end position="54"/>
    </location>
</feature>
<evidence type="ECO:0000256" key="1">
    <source>
        <dbReference type="SAM" id="MobiDB-lite"/>
    </source>
</evidence>